<reference evidence="2 3" key="1">
    <citation type="journal article" date="2011" name="J. Bacteriol.">
        <title>Genome sequence of the 1,4-dioxane-degrading Pseudonocardia dioxanivorans strain CB1190.</title>
        <authorList>
            <person name="Sales C.M."/>
            <person name="Mahendra S."/>
            <person name="Grostern A."/>
            <person name="Parales R.E."/>
            <person name="Goodwin L.A."/>
            <person name="Woyke T."/>
            <person name="Nolan M."/>
            <person name="Lapidus A."/>
            <person name="Chertkov O."/>
            <person name="Ovchinnikova G."/>
            <person name="Sczyrba A."/>
            <person name="Alvarez-Cohen L."/>
        </authorList>
    </citation>
    <scope>NUCLEOTIDE SEQUENCE [LARGE SCALE GENOMIC DNA]</scope>
    <source>
        <strain evidence="3">ATCC 55486 / DSM 44775 / JCM 13855 / CB1190</strain>
    </source>
</reference>
<dbReference type="Proteomes" id="UP000007809">
    <property type="component" value="Chromosome"/>
</dbReference>
<dbReference type="EMBL" id="CP002593">
    <property type="protein sequence ID" value="AEA22825.1"/>
    <property type="molecule type" value="Genomic_DNA"/>
</dbReference>
<dbReference type="STRING" id="675635.Psed_0561"/>
<evidence type="ECO:0000313" key="2">
    <source>
        <dbReference type="EMBL" id="AEA22825.1"/>
    </source>
</evidence>
<name>F4CQN3_PSEUX</name>
<dbReference type="HOGENOM" id="CLU_2702134_0_0_11"/>
<keyword evidence="3" id="KW-1185">Reference proteome</keyword>
<organism evidence="2 3">
    <name type="scientific">Pseudonocardia dioxanivorans (strain ATCC 55486 / DSM 44775 / JCM 13855 / CB1190)</name>
    <dbReference type="NCBI Taxonomy" id="675635"/>
    <lineage>
        <taxon>Bacteria</taxon>
        <taxon>Bacillati</taxon>
        <taxon>Actinomycetota</taxon>
        <taxon>Actinomycetes</taxon>
        <taxon>Pseudonocardiales</taxon>
        <taxon>Pseudonocardiaceae</taxon>
        <taxon>Pseudonocardia</taxon>
    </lineage>
</organism>
<gene>
    <name evidence="2" type="ordered locus">Psed_0561</name>
</gene>
<dbReference type="AlphaFoldDB" id="F4CQN3"/>
<evidence type="ECO:0000313" key="3">
    <source>
        <dbReference type="Proteomes" id="UP000007809"/>
    </source>
</evidence>
<sequence length="73" mass="6871">MPAPALPRAAALAGLLGVVLTLTIAGAAEGRSTPSCARSGCPHAGSVSAPTPATPTPHTPERSGPAAPAAPAP</sequence>
<accession>F4CQN3</accession>
<dbReference type="KEGG" id="pdx:Psed_0561"/>
<protein>
    <submittedName>
        <fullName evidence="2">Uncharacterized protein</fullName>
    </submittedName>
</protein>
<evidence type="ECO:0000256" key="1">
    <source>
        <dbReference type="SAM" id="MobiDB-lite"/>
    </source>
</evidence>
<proteinExistence type="predicted"/>
<feature type="region of interest" description="Disordered" evidence="1">
    <location>
        <begin position="31"/>
        <end position="73"/>
    </location>
</feature>